<name>A0A9D2CDQ7_9FIRM</name>
<dbReference type="FunFam" id="1.10.10.10:FF:000001">
    <property type="entry name" value="LysR family transcriptional regulator"/>
    <property type="match status" value="1"/>
</dbReference>
<evidence type="ECO:0000256" key="1">
    <source>
        <dbReference type="ARBA" id="ARBA00009437"/>
    </source>
</evidence>
<dbReference type="AlphaFoldDB" id="A0A9D2CDQ7"/>
<comment type="caution">
    <text evidence="6">The sequence shown here is derived from an EMBL/GenBank/DDBJ whole genome shotgun (WGS) entry which is preliminary data.</text>
</comment>
<accession>A0A9D2CDQ7</accession>
<comment type="similarity">
    <text evidence="1">Belongs to the LysR transcriptional regulatory family.</text>
</comment>
<proteinExistence type="inferred from homology"/>
<dbReference type="SUPFAM" id="SSF46785">
    <property type="entry name" value="Winged helix' DNA-binding domain"/>
    <property type="match status" value="1"/>
</dbReference>
<dbReference type="Pfam" id="PF00126">
    <property type="entry name" value="HTH_1"/>
    <property type="match status" value="1"/>
</dbReference>
<gene>
    <name evidence="6" type="ORF">H9826_04620</name>
</gene>
<dbReference type="Pfam" id="PF03466">
    <property type="entry name" value="LysR_substrate"/>
    <property type="match status" value="1"/>
</dbReference>
<evidence type="ECO:0000313" key="7">
    <source>
        <dbReference type="Proteomes" id="UP000886824"/>
    </source>
</evidence>
<evidence type="ECO:0000259" key="5">
    <source>
        <dbReference type="PROSITE" id="PS50931"/>
    </source>
</evidence>
<evidence type="ECO:0000256" key="3">
    <source>
        <dbReference type="ARBA" id="ARBA00023125"/>
    </source>
</evidence>
<dbReference type="PRINTS" id="PR00039">
    <property type="entry name" value="HTHLYSR"/>
</dbReference>
<evidence type="ECO:0000313" key="6">
    <source>
        <dbReference type="EMBL" id="HIY73242.1"/>
    </source>
</evidence>
<reference evidence="6" key="2">
    <citation type="submission" date="2021-04" db="EMBL/GenBank/DDBJ databases">
        <authorList>
            <person name="Gilroy R."/>
        </authorList>
    </citation>
    <scope>NUCLEOTIDE SEQUENCE</scope>
    <source>
        <strain evidence="6">CHK33-7979</strain>
    </source>
</reference>
<dbReference type="PANTHER" id="PTHR30419">
    <property type="entry name" value="HTH-TYPE TRANSCRIPTIONAL REGULATOR YBHD"/>
    <property type="match status" value="1"/>
</dbReference>
<feature type="domain" description="HTH lysR-type" evidence="5">
    <location>
        <begin position="1"/>
        <end position="58"/>
    </location>
</feature>
<dbReference type="InterPro" id="IPR000847">
    <property type="entry name" value="LysR_HTH_N"/>
</dbReference>
<dbReference type="Gene3D" id="1.10.10.10">
    <property type="entry name" value="Winged helix-like DNA-binding domain superfamily/Winged helix DNA-binding domain"/>
    <property type="match status" value="1"/>
</dbReference>
<dbReference type="SUPFAM" id="SSF53850">
    <property type="entry name" value="Periplasmic binding protein-like II"/>
    <property type="match status" value="1"/>
</dbReference>
<reference evidence="6" key="1">
    <citation type="journal article" date="2021" name="PeerJ">
        <title>Extensive microbial diversity within the chicken gut microbiome revealed by metagenomics and culture.</title>
        <authorList>
            <person name="Gilroy R."/>
            <person name="Ravi A."/>
            <person name="Getino M."/>
            <person name="Pursley I."/>
            <person name="Horton D.L."/>
            <person name="Alikhan N.F."/>
            <person name="Baker D."/>
            <person name="Gharbi K."/>
            <person name="Hall N."/>
            <person name="Watson M."/>
            <person name="Adriaenssens E.M."/>
            <person name="Foster-Nyarko E."/>
            <person name="Jarju S."/>
            <person name="Secka A."/>
            <person name="Antonio M."/>
            <person name="Oren A."/>
            <person name="Chaudhuri R.R."/>
            <person name="La Ragione R."/>
            <person name="Hildebrand F."/>
            <person name="Pallen M.J."/>
        </authorList>
    </citation>
    <scope>NUCLEOTIDE SEQUENCE</scope>
    <source>
        <strain evidence="6">CHK33-7979</strain>
    </source>
</reference>
<sequence length="319" mass="36460">MEIQQLKYFMEVVRQQSFTKAAAQLFVTQPMLTRSIKHLEEELNVRLIERTSKSFYLTDAGRILYDRSLDFLQQYDDLVQSMADVRSVRVGEVHLSTPGVLLDVYFPPLLARFHRRFPGIDISVVEEGSKLTAASVGSGRADLGLVMLPVDEPYRFESKTLLSNVCSLVVSRHHPFAQMSSVHIKDLKDETILTYSETATLHDTFIRMCGEWGFAPRIAYKSLMTRFCLRMVVMQQCVAVLPLSILQHDLCEELVTVPLEPVIPWEIAIIRRREGYRSFAANQLFSHICDHFSSLEQQNIDVNFQAVTNSIQDSFPVPL</sequence>
<dbReference type="InterPro" id="IPR036388">
    <property type="entry name" value="WH-like_DNA-bd_sf"/>
</dbReference>
<dbReference type="EMBL" id="DXCX01000048">
    <property type="protein sequence ID" value="HIY73242.1"/>
    <property type="molecule type" value="Genomic_DNA"/>
</dbReference>
<dbReference type="PROSITE" id="PS50931">
    <property type="entry name" value="HTH_LYSR"/>
    <property type="match status" value="1"/>
</dbReference>
<dbReference type="GO" id="GO:0003677">
    <property type="term" value="F:DNA binding"/>
    <property type="evidence" value="ECO:0007669"/>
    <property type="project" value="UniProtKB-KW"/>
</dbReference>
<dbReference type="GO" id="GO:0003700">
    <property type="term" value="F:DNA-binding transcription factor activity"/>
    <property type="evidence" value="ECO:0007669"/>
    <property type="project" value="InterPro"/>
</dbReference>
<dbReference type="InterPro" id="IPR005119">
    <property type="entry name" value="LysR_subst-bd"/>
</dbReference>
<dbReference type="Proteomes" id="UP000886824">
    <property type="component" value="Unassembled WGS sequence"/>
</dbReference>
<evidence type="ECO:0000256" key="2">
    <source>
        <dbReference type="ARBA" id="ARBA00023015"/>
    </source>
</evidence>
<dbReference type="GO" id="GO:0005829">
    <property type="term" value="C:cytosol"/>
    <property type="evidence" value="ECO:0007669"/>
    <property type="project" value="TreeGrafter"/>
</dbReference>
<dbReference type="InterPro" id="IPR036390">
    <property type="entry name" value="WH_DNA-bd_sf"/>
</dbReference>
<keyword evidence="2" id="KW-0805">Transcription regulation</keyword>
<organism evidence="6 7">
    <name type="scientific">Candidatus Intestinimonas merdavium</name>
    <dbReference type="NCBI Taxonomy" id="2838622"/>
    <lineage>
        <taxon>Bacteria</taxon>
        <taxon>Bacillati</taxon>
        <taxon>Bacillota</taxon>
        <taxon>Clostridia</taxon>
        <taxon>Eubacteriales</taxon>
        <taxon>Intestinimonas</taxon>
    </lineage>
</organism>
<protein>
    <submittedName>
        <fullName evidence="6">LysR family transcriptional regulator</fullName>
    </submittedName>
</protein>
<dbReference type="PANTHER" id="PTHR30419:SF8">
    <property type="entry name" value="NITROGEN ASSIMILATION TRANSCRIPTIONAL ACTIVATOR-RELATED"/>
    <property type="match status" value="1"/>
</dbReference>
<keyword evidence="3" id="KW-0238">DNA-binding</keyword>
<evidence type="ECO:0000256" key="4">
    <source>
        <dbReference type="ARBA" id="ARBA00023163"/>
    </source>
</evidence>
<dbReference type="Gene3D" id="3.40.190.290">
    <property type="match status" value="1"/>
</dbReference>
<keyword evidence="4" id="KW-0804">Transcription</keyword>
<dbReference type="InterPro" id="IPR050950">
    <property type="entry name" value="HTH-type_LysR_regulators"/>
</dbReference>